<dbReference type="CDD" id="cd07521">
    <property type="entry name" value="HAD_FCP1-like"/>
    <property type="match status" value="1"/>
</dbReference>
<dbReference type="PANTHER" id="PTHR12210">
    <property type="entry name" value="DULLARD PROTEIN PHOSPHATASE"/>
    <property type="match status" value="1"/>
</dbReference>
<dbReference type="InterPro" id="IPR036412">
    <property type="entry name" value="HAD-like_sf"/>
</dbReference>
<dbReference type="eggNOG" id="KOG1605">
    <property type="taxonomic scope" value="Eukaryota"/>
</dbReference>
<dbReference type="EMBL" id="DS113828">
    <property type="protein sequence ID" value="EAX94999.1"/>
    <property type="molecule type" value="Genomic_DNA"/>
</dbReference>
<organism evidence="2 3">
    <name type="scientific">Trichomonas vaginalis (strain ATCC PRA-98 / G3)</name>
    <dbReference type="NCBI Taxonomy" id="412133"/>
    <lineage>
        <taxon>Eukaryota</taxon>
        <taxon>Metamonada</taxon>
        <taxon>Parabasalia</taxon>
        <taxon>Trichomonadida</taxon>
        <taxon>Trichomonadidae</taxon>
        <taxon>Trichomonas</taxon>
    </lineage>
</organism>
<dbReference type="STRING" id="5722.A2FJD8"/>
<feature type="domain" description="FCP1 homology" evidence="1">
    <location>
        <begin position="35"/>
        <end position="194"/>
    </location>
</feature>
<evidence type="ECO:0000313" key="3">
    <source>
        <dbReference type="Proteomes" id="UP000001542"/>
    </source>
</evidence>
<dbReference type="InParanoid" id="A2FJD8"/>
<sequence>MSLAGDSSVICCSLRDLHLNVVQNALISSRSDVVNTDFRKILALDLDETLVLTSFEESSPYDFRVDISLGNTTYPVFVLKRPGVDEFLQESLDLFNVYIYTSSVIEYATAIVRELIPDFPKSKILHREHCKYMNGNFIKQLSLFGRDLSEVVTVDNNSISFCLNPNNGIIIPTWNGDEKDDKLLNVTLPLLRECYFAKDVRNPIKQFYFPKRRRGISLISHMP</sequence>
<dbReference type="InterPro" id="IPR023214">
    <property type="entry name" value="HAD_sf"/>
</dbReference>
<dbReference type="Proteomes" id="UP000001542">
    <property type="component" value="Unassembled WGS sequence"/>
</dbReference>
<dbReference type="VEuPathDB" id="TrichDB:TVAGG3_0808400"/>
<gene>
    <name evidence="2" type="ORF">TVAG_048770</name>
</gene>
<proteinExistence type="predicted"/>
<dbReference type="GO" id="GO:0004721">
    <property type="term" value="F:phosphoprotein phosphatase activity"/>
    <property type="evidence" value="ECO:0000318"/>
    <property type="project" value="GO_Central"/>
</dbReference>
<evidence type="ECO:0000259" key="1">
    <source>
        <dbReference type="PROSITE" id="PS50969"/>
    </source>
</evidence>
<keyword evidence="3" id="KW-1185">Reference proteome</keyword>
<evidence type="ECO:0000313" key="2">
    <source>
        <dbReference type="EMBL" id="EAX94999.1"/>
    </source>
</evidence>
<dbReference type="InterPro" id="IPR011948">
    <property type="entry name" value="Dullard_phosphatase"/>
</dbReference>
<dbReference type="SMR" id="A2FJD8"/>
<dbReference type="SUPFAM" id="SSF56784">
    <property type="entry name" value="HAD-like"/>
    <property type="match status" value="1"/>
</dbReference>
<protein>
    <submittedName>
        <fullName evidence="2">NLI interacting factor-like phosphatase family protein</fullName>
    </submittedName>
</protein>
<dbReference type="KEGG" id="tva:4752743"/>
<dbReference type="InterPro" id="IPR004274">
    <property type="entry name" value="FCP1_dom"/>
</dbReference>
<dbReference type="Gene3D" id="3.40.50.1000">
    <property type="entry name" value="HAD superfamily/HAD-like"/>
    <property type="match status" value="1"/>
</dbReference>
<dbReference type="InterPro" id="IPR050365">
    <property type="entry name" value="TIM50"/>
</dbReference>
<dbReference type="AlphaFoldDB" id="A2FJD8"/>
<dbReference type="VEuPathDB" id="TrichDB:TVAG_048770"/>
<dbReference type="RefSeq" id="XP_001307929.1">
    <property type="nucleotide sequence ID" value="XM_001307928.1"/>
</dbReference>
<dbReference type="FunFam" id="3.40.50.1000:FF:000093">
    <property type="entry name" value="NLI interacting factor-like phosphatase family protein"/>
    <property type="match status" value="1"/>
</dbReference>
<name>A2FJD8_TRIV3</name>
<dbReference type="PROSITE" id="PS50969">
    <property type="entry name" value="FCP1"/>
    <property type="match status" value="1"/>
</dbReference>
<dbReference type="NCBIfam" id="TIGR02251">
    <property type="entry name" value="HIF-SF_euk"/>
    <property type="match status" value="1"/>
</dbReference>
<dbReference type="Pfam" id="PF03031">
    <property type="entry name" value="NIF"/>
    <property type="match status" value="1"/>
</dbReference>
<dbReference type="OrthoDB" id="277011at2759"/>
<reference evidence="2" key="2">
    <citation type="journal article" date="2007" name="Science">
        <title>Draft genome sequence of the sexually transmitted pathogen Trichomonas vaginalis.</title>
        <authorList>
            <person name="Carlton J.M."/>
            <person name="Hirt R.P."/>
            <person name="Silva J.C."/>
            <person name="Delcher A.L."/>
            <person name="Schatz M."/>
            <person name="Zhao Q."/>
            <person name="Wortman J.R."/>
            <person name="Bidwell S.L."/>
            <person name="Alsmark U.C.M."/>
            <person name="Besteiro S."/>
            <person name="Sicheritz-Ponten T."/>
            <person name="Noel C.J."/>
            <person name="Dacks J.B."/>
            <person name="Foster P.G."/>
            <person name="Simillion C."/>
            <person name="Van de Peer Y."/>
            <person name="Miranda-Saavedra D."/>
            <person name="Barton G.J."/>
            <person name="Westrop G.D."/>
            <person name="Mueller S."/>
            <person name="Dessi D."/>
            <person name="Fiori P.L."/>
            <person name="Ren Q."/>
            <person name="Paulsen I."/>
            <person name="Zhang H."/>
            <person name="Bastida-Corcuera F.D."/>
            <person name="Simoes-Barbosa A."/>
            <person name="Brown M.T."/>
            <person name="Hayes R.D."/>
            <person name="Mukherjee M."/>
            <person name="Okumura C.Y."/>
            <person name="Schneider R."/>
            <person name="Smith A.J."/>
            <person name="Vanacova S."/>
            <person name="Villalvazo M."/>
            <person name="Haas B.J."/>
            <person name="Pertea M."/>
            <person name="Feldblyum T.V."/>
            <person name="Utterback T.R."/>
            <person name="Shu C.L."/>
            <person name="Osoegawa K."/>
            <person name="de Jong P.J."/>
            <person name="Hrdy I."/>
            <person name="Horvathova L."/>
            <person name="Zubacova Z."/>
            <person name="Dolezal P."/>
            <person name="Malik S.B."/>
            <person name="Logsdon J.M. Jr."/>
            <person name="Henze K."/>
            <person name="Gupta A."/>
            <person name="Wang C.C."/>
            <person name="Dunne R.L."/>
            <person name="Upcroft J.A."/>
            <person name="Upcroft P."/>
            <person name="White O."/>
            <person name="Salzberg S.L."/>
            <person name="Tang P."/>
            <person name="Chiu C.-H."/>
            <person name="Lee Y.-S."/>
            <person name="Embley T.M."/>
            <person name="Coombs G.H."/>
            <person name="Mottram J.C."/>
            <person name="Tachezy J."/>
            <person name="Fraser-Liggett C.M."/>
            <person name="Johnson P.J."/>
        </authorList>
    </citation>
    <scope>NUCLEOTIDE SEQUENCE [LARGE SCALE GENOMIC DNA]</scope>
    <source>
        <strain evidence="2">G3</strain>
    </source>
</reference>
<dbReference type="SMART" id="SM00577">
    <property type="entry name" value="CPDc"/>
    <property type="match status" value="1"/>
</dbReference>
<reference evidence="2" key="1">
    <citation type="submission" date="2006-10" db="EMBL/GenBank/DDBJ databases">
        <authorList>
            <person name="Amadeo P."/>
            <person name="Zhao Q."/>
            <person name="Wortman J."/>
            <person name="Fraser-Liggett C."/>
            <person name="Carlton J."/>
        </authorList>
    </citation>
    <scope>NUCLEOTIDE SEQUENCE</scope>
    <source>
        <strain evidence="2">G3</strain>
    </source>
</reference>
<accession>A2FJD8</accession>